<proteinExistence type="predicted"/>
<organism evidence="2 3">
    <name type="scientific">Actinomadura yumaensis</name>
    <dbReference type="NCBI Taxonomy" id="111807"/>
    <lineage>
        <taxon>Bacteria</taxon>
        <taxon>Bacillati</taxon>
        <taxon>Actinomycetota</taxon>
        <taxon>Actinomycetes</taxon>
        <taxon>Streptosporangiales</taxon>
        <taxon>Thermomonosporaceae</taxon>
        <taxon>Actinomadura</taxon>
    </lineage>
</organism>
<name>A0ABW2CL92_9ACTN</name>
<dbReference type="PANTHER" id="PTHR43539:SF23">
    <property type="entry name" value="FAD-DEPENDENT OXIDOREDUCTASE DOMAIN-CONTAINING PROTEIN 2"/>
    <property type="match status" value="1"/>
</dbReference>
<evidence type="ECO:0000256" key="1">
    <source>
        <dbReference type="ARBA" id="ARBA00023002"/>
    </source>
</evidence>
<reference evidence="3" key="1">
    <citation type="journal article" date="2019" name="Int. J. Syst. Evol. Microbiol.">
        <title>The Global Catalogue of Microorganisms (GCM) 10K type strain sequencing project: providing services to taxonomists for standard genome sequencing and annotation.</title>
        <authorList>
            <consortium name="The Broad Institute Genomics Platform"/>
            <consortium name="The Broad Institute Genome Sequencing Center for Infectious Disease"/>
            <person name="Wu L."/>
            <person name="Ma J."/>
        </authorList>
    </citation>
    <scope>NUCLEOTIDE SEQUENCE [LARGE SCALE GENOMIC DNA]</scope>
    <source>
        <strain evidence="3">JCM 3369</strain>
    </source>
</reference>
<dbReference type="EMBL" id="JBHSXS010000012">
    <property type="protein sequence ID" value="MFC6882382.1"/>
    <property type="molecule type" value="Genomic_DNA"/>
</dbReference>
<dbReference type="InterPro" id="IPR050982">
    <property type="entry name" value="Auxin_biosynth/cation_transpt"/>
</dbReference>
<keyword evidence="1" id="KW-0560">Oxidoreductase</keyword>
<dbReference type="Proteomes" id="UP001596380">
    <property type="component" value="Unassembled WGS sequence"/>
</dbReference>
<keyword evidence="3" id="KW-1185">Reference proteome</keyword>
<evidence type="ECO:0000313" key="2">
    <source>
        <dbReference type="EMBL" id="MFC6882382.1"/>
    </source>
</evidence>
<dbReference type="PRINTS" id="PR00368">
    <property type="entry name" value="FADPNR"/>
</dbReference>
<sequence>MPDDQNAPLDYLVIGAGPAGLQMGRHLRRAGRGHLILEAGPGPGTFFRTFPRHRTLISNNKKHTGWDDPELNLRMDWNSLLSDGPAPLFTSYSDRYFPHADDMVRYLADWAADADLPVEYGTRAVRVARDEGPDGTFRVTDEHGRTHAARRLIVATGVSRENIPPVPGIETADTYATASTDPDDYTDQRVLVIGKGNSAFETADNLVEKAAVIHVAGPHSVRLAWRTHYVGHLRAVNNNVLDSYQLKAQNAILDGDVKRVERQADGTYLVTVSFVRADEVTKDIPYHRVIVCTGFRFDASIFDAGCRPRLTIGDRFPALTSAYESADVPGLYFAGTITQSRDFKQGTSGFIHGFRYGVRALHRVLEHRHHGVAWPGEDLPADPDALAAAVIARVNRSSALWQQFGVLADMIVPSGDGGARYLHEVPYDLAGPPLDPSAARYAITLEYGPDHDRHDPFDVEVARIRQSDAGRADEGHYLHPVVRCHRPGEPTAVHHITENLENEWTSREVHVEPLRAFFADTLAGSARGAGDAGARRA</sequence>
<dbReference type="Pfam" id="PF13738">
    <property type="entry name" value="Pyr_redox_3"/>
    <property type="match status" value="1"/>
</dbReference>
<dbReference type="RefSeq" id="WP_309239803.1">
    <property type="nucleotide sequence ID" value="NZ_JBHSXS010000012.1"/>
</dbReference>
<gene>
    <name evidence="2" type="ORF">ACFQKB_21685</name>
</gene>
<dbReference type="InterPro" id="IPR036188">
    <property type="entry name" value="FAD/NAD-bd_sf"/>
</dbReference>
<dbReference type="PRINTS" id="PR00411">
    <property type="entry name" value="PNDRDTASEI"/>
</dbReference>
<comment type="caution">
    <text evidence="2">The sequence shown here is derived from an EMBL/GenBank/DDBJ whole genome shotgun (WGS) entry which is preliminary data.</text>
</comment>
<dbReference type="SUPFAM" id="SSF51905">
    <property type="entry name" value="FAD/NAD(P)-binding domain"/>
    <property type="match status" value="1"/>
</dbReference>
<accession>A0ABW2CL92</accession>
<dbReference type="PANTHER" id="PTHR43539">
    <property type="entry name" value="FLAVIN-BINDING MONOOXYGENASE-LIKE PROTEIN (AFU_ORTHOLOGUE AFUA_4G09220)"/>
    <property type="match status" value="1"/>
</dbReference>
<evidence type="ECO:0000313" key="3">
    <source>
        <dbReference type="Proteomes" id="UP001596380"/>
    </source>
</evidence>
<dbReference type="Gene3D" id="3.50.50.60">
    <property type="entry name" value="FAD/NAD(P)-binding domain"/>
    <property type="match status" value="2"/>
</dbReference>
<protein>
    <submittedName>
        <fullName evidence="2">NAD(P)-binding domain-containing protein</fullName>
    </submittedName>
</protein>